<name>A0A6A6ESN6_9PEZI</name>
<accession>A0A6A6ESN6</accession>
<dbReference type="PROSITE" id="PS50280">
    <property type="entry name" value="SET"/>
    <property type="match status" value="1"/>
</dbReference>
<dbReference type="CDD" id="cd20071">
    <property type="entry name" value="SET_SMYD"/>
    <property type="match status" value="1"/>
</dbReference>
<dbReference type="PANTHER" id="PTHR47332">
    <property type="entry name" value="SET DOMAIN-CONTAINING PROTEIN 5"/>
    <property type="match status" value="1"/>
</dbReference>
<dbReference type="InterPro" id="IPR046341">
    <property type="entry name" value="SET_dom_sf"/>
</dbReference>
<feature type="domain" description="SET" evidence="2">
    <location>
        <begin position="33"/>
        <end position="184"/>
    </location>
</feature>
<dbReference type="EMBL" id="ML994614">
    <property type="protein sequence ID" value="KAF2193110.1"/>
    <property type="molecule type" value="Genomic_DNA"/>
</dbReference>
<dbReference type="InterPro" id="IPR053185">
    <property type="entry name" value="SET_domain_protein"/>
</dbReference>
<keyword evidence="4" id="KW-1185">Reference proteome</keyword>
<proteinExistence type="predicted"/>
<organism evidence="3 4">
    <name type="scientific">Zopfia rhizophila CBS 207.26</name>
    <dbReference type="NCBI Taxonomy" id="1314779"/>
    <lineage>
        <taxon>Eukaryota</taxon>
        <taxon>Fungi</taxon>
        <taxon>Dikarya</taxon>
        <taxon>Ascomycota</taxon>
        <taxon>Pezizomycotina</taxon>
        <taxon>Dothideomycetes</taxon>
        <taxon>Dothideomycetes incertae sedis</taxon>
        <taxon>Zopfiaceae</taxon>
        <taxon>Zopfia</taxon>
    </lineage>
</organism>
<evidence type="ECO:0000259" key="2">
    <source>
        <dbReference type="PROSITE" id="PS50280"/>
    </source>
</evidence>
<reference evidence="3" key="1">
    <citation type="journal article" date="2020" name="Stud. Mycol.">
        <title>101 Dothideomycetes genomes: a test case for predicting lifestyles and emergence of pathogens.</title>
        <authorList>
            <person name="Haridas S."/>
            <person name="Albert R."/>
            <person name="Binder M."/>
            <person name="Bloem J."/>
            <person name="Labutti K."/>
            <person name="Salamov A."/>
            <person name="Andreopoulos B."/>
            <person name="Baker S."/>
            <person name="Barry K."/>
            <person name="Bills G."/>
            <person name="Bluhm B."/>
            <person name="Cannon C."/>
            <person name="Castanera R."/>
            <person name="Culley D."/>
            <person name="Daum C."/>
            <person name="Ezra D."/>
            <person name="Gonzalez J."/>
            <person name="Henrissat B."/>
            <person name="Kuo A."/>
            <person name="Liang C."/>
            <person name="Lipzen A."/>
            <person name="Lutzoni F."/>
            <person name="Magnuson J."/>
            <person name="Mondo S."/>
            <person name="Nolan M."/>
            <person name="Ohm R."/>
            <person name="Pangilinan J."/>
            <person name="Park H.-J."/>
            <person name="Ramirez L."/>
            <person name="Alfaro M."/>
            <person name="Sun H."/>
            <person name="Tritt A."/>
            <person name="Yoshinaga Y."/>
            <person name="Zwiers L.-H."/>
            <person name="Turgeon B."/>
            <person name="Goodwin S."/>
            <person name="Spatafora J."/>
            <person name="Crous P."/>
            <person name="Grigoriev I."/>
        </authorList>
    </citation>
    <scope>NUCLEOTIDE SEQUENCE</scope>
    <source>
        <strain evidence="3">CBS 207.26</strain>
    </source>
</reference>
<dbReference type="Pfam" id="PF00856">
    <property type="entry name" value="SET"/>
    <property type="match status" value="1"/>
</dbReference>
<evidence type="ECO:0000313" key="3">
    <source>
        <dbReference type="EMBL" id="KAF2193110.1"/>
    </source>
</evidence>
<dbReference type="Proteomes" id="UP000800200">
    <property type="component" value="Unassembled WGS sequence"/>
</dbReference>
<feature type="compositionally biased region" description="Polar residues" evidence="1">
    <location>
        <begin position="1"/>
        <end position="21"/>
    </location>
</feature>
<sequence>MGIENTNTHQSQPHPANQKQASHPDSKAPDAHHLISVQKTPSKGLGIFAEENIPRGTRVIAEPLLLSLDGGSEDPNNILRAFEKLSNKEKELYLQFHGFSCQLRKKGVERYIGKTWSRLSSLQKKVISIYDANGFDVGVFYLASRINHSCIPNIHYEFNESLQKGTYHAVRDIEKGEELYLSYINGGNRTREQRQPKLDQWGFKCNCPACEDSEGGRMRDKRRKEMFELDQKLAMQSQYGTEMNSMEALKTATKLASIQLAEGLLNRELRVSYHDAAKYSLELRNVKMALLWAEKELEHERICLGEDHPVYKGTFERVKMLEGVAESSAPFDPSIIQWF</sequence>
<dbReference type="SMART" id="SM00317">
    <property type="entry name" value="SET"/>
    <property type="match status" value="1"/>
</dbReference>
<evidence type="ECO:0000256" key="1">
    <source>
        <dbReference type="SAM" id="MobiDB-lite"/>
    </source>
</evidence>
<dbReference type="AlphaFoldDB" id="A0A6A6ESN6"/>
<dbReference type="OrthoDB" id="265717at2759"/>
<feature type="region of interest" description="Disordered" evidence="1">
    <location>
        <begin position="1"/>
        <end position="30"/>
    </location>
</feature>
<dbReference type="Gene3D" id="1.25.40.10">
    <property type="entry name" value="Tetratricopeptide repeat domain"/>
    <property type="match status" value="1"/>
</dbReference>
<dbReference type="Gene3D" id="2.170.270.10">
    <property type="entry name" value="SET domain"/>
    <property type="match status" value="1"/>
</dbReference>
<gene>
    <name evidence="3" type="ORF">K469DRAFT_652951</name>
</gene>
<dbReference type="SUPFAM" id="SSF82199">
    <property type="entry name" value="SET domain"/>
    <property type="match status" value="1"/>
</dbReference>
<dbReference type="InterPro" id="IPR011990">
    <property type="entry name" value="TPR-like_helical_dom_sf"/>
</dbReference>
<dbReference type="PANTHER" id="PTHR47332:SF2">
    <property type="entry name" value="SET-6"/>
    <property type="match status" value="1"/>
</dbReference>
<evidence type="ECO:0000313" key="4">
    <source>
        <dbReference type="Proteomes" id="UP000800200"/>
    </source>
</evidence>
<dbReference type="InterPro" id="IPR001214">
    <property type="entry name" value="SET_dom"/>
</dbReference>
<protein>
    <submittedName>
        <fullName evidence="3">TPR domain protein</fullName>
    </submittedName>
</protein>